<dbReference type="InterPro" id="IPR006016">
    <property type="entry name" value="UspA"/>
</dbReference>
<evidence type="ECO:0000313" key="4">
    <source>
        <dbReference type="Proteomes" id="UP000595070"/>
    </source>
</evidence>
<feature type="domain" description="UspA" evidence="2">
    <location>
        <begin position="211"/>
        <end position="279"/>
    </location>
</feature>
<reference evidence="3 4" key="1">
    <citation type="submission" date="2020-10" db="EMBL/GenBank/DDBJ databases">
        <title>Campylobacter and Helicobacter PacBio genomes.</title>
        <authorList>
            <person name="Lane C."/>
        </authorList>
    </citation>
    <scope>NUCLEOTIDE SEQUENCE [LARGE SCALE GENOMIC DNA]</scope>
    <source>
        <strain evidence="3 4">2016D-0074</strain>
    </source>
</reference>
<proteinExistence type="inferred from homology"/>
<dbReference type="CDD" id="cd00293">
    <property type="entry name" value="USP-like"/>
    <property type="match status" value="1"/>
</dbReference>
<dbReference type="Proteomes" id="UP000595070">
    <property type="component" value="Chromosome"/>
</dbReference>
<dbReference type="EMBL" id="CP063079">
    <property type="protein sequence ID" value="QOQ88246.1"/>
    <property type="molecule type" value="Genomic_DNA"/>
</dbReference>
<name>A0ABX6TSE0_9BACT</name>
<sequence>MEQKILVCIDVLEPCKESVDYGVYLAKKLNLTLMFLYTIEPNFTNAELACSFGIGASGCVIEDLVEEQTQKNENLFKKGKRILNEFCAYAKDQGVKECFSVQRDGDLEEVLKDYNGKIRLAIAGLKGGGRKNKIGIHTEELVRALNVPILLVNSSFKEINSVMMAYDGSNLAKKAIEQAIQKPIFKEAKRYVVNVSKDEKNSCELLEHVSKLFKNVNLEVETKHLNGEVSQALFDFWEQNDVDLLIMGAYSHHWLKSILFGSLTNEILTKAKKPLLLIR</sequence>
<dbReference type="PANTHER" id="PTHR46268">
    <property type="entry name" value="STRESS RESPONSE PROTEIN NHAX"/>
    <property type="match status" value="1"/>
</dbReference>
<evidence type="ECO:0000256" key="1">
    <source>
        <dbReference type="ARBA" id="ARBA00008791"/>
    </source>
</evidence>
<dbReference type="PANTHER" id="PTHR46268:SF6">
    <property type="entry name" value="UNIVERSAL STRESS PROTEIN UP12"/>
    <property type="match status" value="1"/>
</dbReference>
<evidence type="ECO:0000259" key="2">
    <source>
        <dbReference type="Pfam" id="PF00582"/>
    </source>
</evidence>
<dbReference type="RefSeq" id="WP_044598295.1">
    <property type="nucleotide sequence ID" value="NZ_CP063079.1"/>
</dbReference>
<comment type="similarity">
    <text evidence="1">Belongs to the universal stress protein A family.</text>
</comment>
<dbReference type="InterPro" id="IPR006015">
    <property type="entry name" value="Universal_stress_UspA"/>
</dbReference>
<gene>
    <name evidence="3" type="ORF">IMC75_04540</name>
</gene>
<dbReference type="Pfam" id="PF00582">
    <property type="entry name" value="Usp"/>
    <property type="match status" value="1"/>
</dbReference>
<dbReference type="Gene3D" id="3.40.50.12370">
    <property type="match status" value="1"/>
</dbReference>
<dbReference type="PRINTS" id="PR01438">
    <property type="entry name" value="UNVRSLSTRESS"/>
</dbReference>
<dbReference type="SUPFAM" id="SSF52402">
    <property type="entry name" value="Adenine nucleotide alpha hydrolases-like"/>
    <property type="match status" value="2"/>
</dbReference>
<accession>A0ABX6TSE0</accession>
<evidence type="ECO:0000313" key="3">
    <source>
        <dbReference type="EMBL" id="QOQ88246.1"/>
    </source>
</evidence>
<protein>
    <submittedName>
        <fullName evidence="3">Universal stress protein</fullName>
    </submittedName>
</protein>
<organism evidence="3 4">
    <name type="scientific">Campylobacter peloridis</name>
    <dbReference type="NCBI Taxonomy" id="488546"/>
    <lineage>
        <taxon>Bacteria</taxon>
        <taxon>Pseudomonadati</taxon>
        <taxon>Campylobacterota</taxon>
        <taxon>Epsilonproteobacteria</taxon>
        <taxon>Campylobacterales</taxon>
        <taxon>Campylobacteraceae</taxon>
        <taxon>Campylobacter</taxon>
    </lineage>
</organism>
<keyword evidence="4" id="KW-1185">Reference proteome</keyword>